<dbReference type="Proteomes" id="UP000183832">
    <property type="component" value="Unassembled WGS sequence"/>
</dbReference>
<dbReference type="Pfam" id="PF00337">
    <property type="entry name" value="Gal-bind_lectin"/>
    <property type="match status" value="3"/>
</dbReference>
<evidence type="ECO:0000256" key="2">
    <source>
        <dbReference type="RuleBase" id="RU102079"/>
    </source>
</evidence>
<keyword evidence="1 2" id="KW-0430">Lectin</keyword>
<name>A0A1J1HLS1_9DIPT</name>
<evidence type="ECO:0000259" key="3">
    <source>
        <dbReference type="PROSITE" id="PS51304"/>
    </source>
</evidence>
<organism evidence="4 5">
    <name type="scientific">Clunio marinus</name>
    <dbReference type="NCBI Taxonomy" id="568069"/>
    <lineage>
        <taxon>Eukaryota</taxon>
        <taxon>Metazoa</taxon>
        <taxon>Ecdysozoa</taxon>
        <taxon>Arthropoda</taxon>
        <taxon>Hexapoda</taxon>
        <taxon>Insecta</taxon>
        <taxon>Pterygota</taxon>
        <taxon>Neoptera</taxon>
        <taxon>Endopterygota</taxon>
        <taxon>Diptera</taxon>
        <taxon>Nematocera</taxon>
        <taxon>Chironomoidea</taxon>
        <taxon>Chironomidae</taxon>
        <taxon>Clunio</taxon>
    </lineage>
</organism>
<dbReference type="OrthoDB" id="6251307at2759"/>
<dbReference type="GO" id="GO:0030246">
    <property type="term" value="F:carbohydrate binding"/>
    <property type="evidence" value="ECO:0007669"/>
    <property type="project" value="UniProtKB-UniRule"/>
</dbReference>
<dbReference type="STRING" id="568069.A0A1J1HLS1"/>
<feature type="domain" description="Galectin" evidence="3">
    <location>
        <begin position="160"/>
        <end position="297"/>
    </location>
</feature>
<dbReference type="InterPro" id="IPR013320">
    <property type="entry name" value="ConA-like_dom_sf"/>
</dbReference>
<dbReference type="PANTHER" id="PTHR11346:SF176">
    <property type="entry name" value="32 KDA BETA-GALACTOSIDE-BINDING LECTIN LEC-3"/>
    <property type="match status" value="1"/>
</dbReference>
<sequence length="494" mass="55431">MAKYSGHIHPFETGQVITISGKASSSPDRIDIDLSSGNGMHNDVGDVQLHLSIRFQGAGEIVRNTHKRGGGWGQEERHENLFPNNAANPIRRGEDFKLAIYTDSNLFFVSINDKPFCYYAHRLPLSGVQLITINRDVDRIYQVDHITSPPSLWPRHRAAFSGFMPRQLRAGSVISFSLTPRGNRGSFIFNLRENGTDRILFHMRPYFNNGTIVINDQDANGSWRSELNSAPGALPMNQKIRFAVGLTNQKFVIGFNGRIISSFPFRENAATIFNSATGFEIVTKNGLEVEVHGVDHSATDANGTGFEKFCFVISGSKIKLVKAMIKARYSGHVDSFGAGQVITIFGKASLSSDIIGIDLSSGDFNYDLYSSDIQFHMAIRFPGVGEIVRNTHKRGGGWGQEERHENLFPNNAANPIRRGEHFKVAIYTDSNFFYVSVNDKPFCYYAHRLSLKDVQKITVSNDEEVERFYQVEHITSPSRCFGRELRTRFSLSRI</sequence>
<dbReference type="AlphaFoldDB" id="A0A1J1HLS1"/>
<proteinExistence type="predicted"/>
<feature type="domain" description="Galectin" evidence="3">
    <location>
        <begin position="3"/>
        <end position="146"/>
    </location>
</feature>
<dbReference type="CDD" id="cd00070">
    <property type="entry name" value="GLECT"/>
    <property type="match status" value="2"/>
</dbReference>
<dbReference type="PROSITE" id="PS51304">
    <property type="entry name" value="GALECTIN"/>
    <property type="match status" value="3"/>
</dbReference>
<evidence type="ECO:0000256" key="1">
    <source>
        <dbReference type="ARBA" id="ARBA00022734"/>
    </source>
</evidence>
<dbReference type="InterPro" id="IPR044156">
    <property type="entry name" value="Galectin-like"/>
</dbReference>
<reference evidence="4 5" key="1">
    <citation type="submission" date="2015-04" db="EMBL/GenBank/DDBJ databases">
        <authorList>
            <person name="Syromyatnikov M.Y."/>
            <person name="Popov V.N."/>
        </authorList>
    </citation>
    <scope>NUCLEOTIDE SEQUENCE [LARGE SCALE GENOMIC DNA]</scope>
</reference>
<dbReference type="Gene3D" id="2.60.120.200">
    <property type="match status" value="3"/>
</dbReference>
<evidence type="ECO:0000313" key="4">
    <source>
        <dbReference type="EMBL" id="CRK88875.1"/>
    </source>
</evidence>
<keyword evidence="5" id="KW-1185">Reference proteome</keyword>
<dbReference type="GO" id="GO:0016936">
    <property type="term" value="F:galactoside binding"/>
    <property type="evidence" value="ECO:0007669"/>
    <property type="project" value="TreeGrafter"/>
</dbReference>
<dbReference type="PANTHER" id="PTHR11346">
    <property type="entry name" value="GALECTIN"/>
    <property type="match status" value="1"/>
</dbReference>
<accession>A0A1J1HLS1</accession>
<dbReference type="InterPro" id="IPR001079">
    <property type="entry name" value="Galectin_CRD"/>
</dbReference>
<dbReference type="EMBL" id="CVRI01000010">
    <property type="protein sequence ID" value="CRK88875.1"/>
    <property type="molecule type" value="Genomic_DNA"/>
</dbReference>
<dbReference type="SMART" id="SM00276">
    <property type="entry name" value="GLECT"/>
    <property type="match status" value="2"/>
</dbReference>
<gene>
    <name evidence="4" type="ORF">CLUMA_CG002553</name>
</gene>
<protein>
    <recommendedName>
        <fullName evidence="2">Galectin</fullName>
    </recommendedName>
</protein>
<evidence type="ECO:0000313" key="5">
    <source>
        <dbReference type="Proteomes" id="UP000183832"/>
    </source>
</evidence>
<dbReference type="SMART" id="SM00908">
    <property type="entry name" value="Gal-bind_lectin"/>
    <property type="match status" value="3"/>
</dbReference>
<dbReference type="SUPFAM" id="SSF49899">
    <property type="entry name" value="Concanavalin A-like lectins/glucanases"/>
    <property type="match status" value="3"/>
</dbReference>
<feature type="domain" description="Galectin" evidence="3">
    <location>
        <begin position="328"/>
        <end position="474"/>
    </location>
</feature>